<dbReference type="Proteomes" id="UP000334990">
    <property type="component" value="Unassembled WGS sequence"/>
</dbReference>
<evidence type="ECO:0000259" key="2">
    <source>
        <dbReference type="Pfam" id="PF13808"/>
    </source>
</evidence>
<evidence type="ECO:0000256" key="1">
    <source>
        <dbReference type="SAM" id="Phobius"/>
    </source>
</evidence>
<dbReference type="AlphaFoldDB" id="A0A5M3VVB0"/>
<accession>A0A5M3VVB0</accession>
<keyword evidence="1" id="KW-0472">Membrane</keyword>
<dbReference type="InterPro" id="IPR051698">
    <property type="entry name" value="Transposase_11-like"/>
</dbReference>
<keyword evidence="1" id="KW-0812">Transmembrane</keyword>
<feature type="transmembrane region" description="Helical" evidence="1">
    <location>
        <begin position="66"/>
        <end position="84"/>
    </location>
</feature>
<keyword evidence="1" id="KW-1133">Transmembrane helix</keyword>
<dbReference type="PANTHER" id="PTHR30298:SF0">
    <property type="entry name" value="PROTEIN YBFL-RELATED"/>
    <property type="match status" value="1"/>
</dbReference>
<proteinExistence type="predicted"/>
<gene>
    <name evidence="3" type="ORF">Acor_19230</name>
</gene>
<dbReference type="InterPro" id="IPR032806">
    <property type="entry name" value="YbfD_N"/>
</dbReference>
<dbReference type="EMBL" id="BLAD01000041">
    <property type="protein sequence ID" value="GER99859.1"/>
    <property type="molecule type" value="Genomic_DNA"/>
</dbReference>
<evidence type="ECO:0000313" key="4">
    <source>
        <dbReference type="Proteomes" id="UP000334990"/>
    </source>
</evidence>
<reference evidence="3 4" key="1">
    <citation type="submission" date="2019-10" db="EMBL/GenBank/DDBJ databases">
        <title>Whole genome shotgun sequence of Acrocarpospora corrugata NBRC 13972.</title>
        <authorList>
            <person name="Ichikawa N."/>
            <person name="Kimura A."/>
            <person name="Kitahashi Y."/>
            <person name="Komaki H."/>
            <person name="Oguchi A."/>
        </authorList>
    </citation>
    <scope>NUCLEOTIDE SEQUENCE [LARGE SCALE GENOMIC DNA]</scope>
    <source>
        <strain evidence="3 4">NBRC 13972</strain>
    </source>
</reference>
<name>A0A5M3VVB0_9ACTN</name>
<feature type="transmembrane region" description="Helical" evidence="1">
    <location>
        <begin position="91"/>
        <end position="110"/>
    </location>
</feature>
<keyword evidence="4" id="KW-1185">Reference proteome</keyword>
<dbReference type="PANTHER" id="PTHR30298">
    <property type="entry name" value="H REPEAT-ASSOCIATED PREDICTED TRANSPOSASE"/>
    <property type="match status" value="1"/>
</dbReference>
<comment type="caution">
    <text evidence="3">The sequence shown here is derived from an EMBL/GenBank/DDBJ whole genome shotgun (WGS) entry which is preliminary data.</text>
</comment>
<sequence length="347" mass="36354">MSATYCPPVARVESDVAPEVCAGGLGEVVEVLRERSSQVAALGGVQADGLLACLAMIPDPRHRRGVRYTLASIVALCLAAVLCGEKTRTDIVAWVAAAPCWLLAAAGVPMRRGALRAPHADTVERLLLSVDGQAADDVLGGWFALRAGLGIITGPGPGPRAETESEMEPPPVLLVDGQPAAVAVDGKALAGAVDPVSGRAMFLLAAATHTATSVLVAVCVPKSNEIPSFAPLLAGLELTGVVLTMDGLHTQRAHANPAQLAVLVRGHWSIEAMHFVRDVTFREDASTIATGSRPRLMATLRNISIGLIRQSGTRRIAATIRKLKHDPCQLLAMLGLEPHPKWAPDQP</sequence>
<organism evidence="3 4">
    <name type="scientific">Acrocarpospora corrugata</name>
    <dbReference type="NCBI Taxonomy" id="35763"/>
    <lineage>
        <taxon>Bacteria</taxon>
        <taxon>Bacillati</taxon>
        <taxon>Actinomycetota</taxon>
        <taxon>Actinomycetes</taxon>
        <taxon>Streptosporangiales</taxon>
        <taxon>Streptosporangiaceae</taxon>
        <taxon>Acrocarpospora</taxon>
    </lineage>
</organism>
<feature type="domain" description="H repeat-associated protein N-terminal" evidence="2">
    <location>
        <begin position="52"/>
        <end position="142"/>
    </location>
</feature>
<dbReference type="Pfam" id="PF13808">
    <property type="entry name" value="DDE_Tnp_1_assoc"/>
    <property type="match status" value="1"/>
</dbReference>
<evidence type="ECO:0000313" key="3">
    <source>
        <dbReference type="EMBL" id="GER99859.1"/>
    </source>
</evidence>
<protein>
    <recommendedName>
        <fullName evidence="2">H repeat-associated protein N-terminal domain-containing protein</fullName>
    </recommendedName>
</protein>